<dbReference type="EMBL" id="JAWZVU010000064">
    <property type="protein sequence ID" value="MDX7720989.1"/>
    <property type="molecule type" value="Genomic_DNA"/>
</dbReference>
<dbReference type="AlphaFoldDB" id="A0AAW9EYT7"/>
<protein>
    <submittedName>
        <fullName evidence="1">Uncharacterized protein</fullName>
    </submittedName>
</protein>
<dbReference type="RefSeq" id="WP_319886677.1">
    <property type="nucleotide sequence ID" value="NZ_JAWZVU010000064.1"/>
</dbReference>
<accession>A0AAW9EYT7</accession>
<organism evidence="1 2">
    <name type="scientific">Aeromonas caviae</name>
    <name type="common">Aeromonas punctata</name>
    <dbReference type="NCBI Taxonomy" id="648"/>
    <lineage>
        <taxon>Bacteria</taxon>
        <taxon>Pseudomonadati</taxon>
        <taxon>Pseudomonadota</taxon>
        <taxon>Gammaproteobacteria</taxon>
        <taxon>Aeromonadales</taxon>
        <taxon>Aeromonadaceae</taxon>
        <taxon>Aeromonas</taxon>
    </lineage>
</organism>
<sequence length="68" mass="7668">MQKRVIPWHRMTTAQAMNWLVINDPEGNWMTPAASTQNLQEAVGDNLQSFGEKPQSGDVIATLEEQQQ</sequence>
<reference evidence="1" key="1">
    <citation type="submission" date="2023-11" db="EMBL/GenBank/DDBJ databases">
        <title>WGS of Aeromonas in Northern Israel.</title>
        <authorList>
            <person name="Hershko Y."/>
        </authorList>
    </citation>
    <scope>NUCLEOTIDE SEQUENCE</scope>
    <source>
        <strain evidence="1">77416</strain>
    </source>
</reference>
<name>A0AAW9EYT7_AERCA</name>
<evidence type="ECO:0000313" key="2">
    <source>
        <dbReference type="Proteomes" id="UP001277183"/>
    </source>
</evidence>
<comment type="caution">
    <text evidence="1">The sequence shown here is derived from an EMBL/GenBank/DDBJ whole genome shotgun (WGS) entry which is preliminary data.</text>
</comment>
<proteinExistence type="predicted"/>
<dbReference type="Proteomes" id="UP001277183">
    <property type="component" value="Unassembled WGS sequence"/>
</dbReference>
<evidence type="ECO:0000313" key="1">
    <source>
        <dbReference type="EMBL" id="MDX7720989.1"/>
    </source>
</evidence>
<gene>
    <name evidence="1" type="ORF">SJS77_10935</name>
</gene>